<feature type="compositionally biased region" description="Basic and acidic residues" evidence="1">
    <location>
        <begin position="329"/>
        <end position="349"/>
    </location>
</feature>
<keyword evidence="3" id="KW-1185">Reference proteome</keyword>
<dbReference type="EMBL" id="CP001814">
    <property type="protein sequence ID" value="ACZ91330.1"/>
    <property type="molecule type" value="Genomic_DNA"/>
</dbReference>
<evidence type="ECO:0008006" key="4">
    <source>
        <dbReference type="Google" id="ProtNLM"/>
    </source>
</evidence>
<feature type="region of interest" description="Disordered" evidence="1">
    <location>
        <begin position="454"/>
        <end position="500"/>
    </location>
</feature>
<evidence type="ECO:0000313" key="3">
    <source>
        <dbReference type="Proteomes" id="UP000002029"/>
    </source>
</evidence>
<dbReference type="Pfam" id="PF13589">
    <property type="entry name" value="HATPase_c_3"/>
    <property type="match status" value="1"/>
</dbReference>
<sequence length="663" mass="74193">MVTPETTQREAPLLSGSQTVKSIRDTGYKGTDYALAELIDNSFQWGDANTVLLVIVQRKVQGKQRAAKRVDEIWVIDDGGGMTDEALNLALSFGGSGKYDDRSGIGRFGMGLPQASVSQCKQTDVWTWQKSQPENASHTYLDLKEVEDSAKKAALTVPWPTTAGSPDYTEMPDWVRDVFKEHAIPDTSMGLPVYSGTAIRWTNLDKLRWVRADAMFAHTEYLLGRVYRHFLTSDTRRRSIKVAIMEGDTLVGPGVFQDVRPNDPLYLQPASETTLEYWEAAAEDDKAPLIHITDEPPFAEHYGSRDFVIQRPDGQGASTVHARLSLARPEARPGRNPGKDTHQGRHARDNSGISVMRADRELVLEKTLAQEATDRWWGVEVAFDPCLDEVFGVTNNKQDAPYLGQALRLAREHHLPKDEAIEEGLFDEEHPIAELYDMAYQLVALVNQMKQEGKSEKQAASRARGTQPDVTNVASSVKQNRSAVTPTPGETDFADTKPDPSKAVETIQQALEEQDVPAEIRKLIIANYQRGVTVQVIERPMKQAAAFFWPDEALNLEILCLNNAHPAYESLIRPLRVSSEELERMTEDEAKGMLVQSADAMTWLLLAWSRYENEHRKSPLSRNIQEIRDGWGRRLAEYVEDQAFKAALQFDGEDETQDGEGGA</sequence>
<organism evidence="2 3">
    <name type="scientific">Streptosporangium roseum (strain ATCC 12428 / DSM 43021 / JCM 3005 / KCTC 9067 / NCIMB 10171 / NRRL 2505 / NI 9100)</name>
    <dbReference type="NCBI Taxonomy" id="479432"/>
    <lineage>
        <taxon>Bacteria</taxon>
        <taxon>Bacillati</taxon>
        <taxon>Actinomycetota</taxon>
        <taxon>Actinomycetes</taxon>
        <taxon>Streptosporangiales</taxon>
        <taxon>Streptosporangiaceae</taxon>
        <taxon>Streptosporangium</taxon>
    </lineage>
</organism>
<reference evidence="2 3" key="1">
    <citation type="journal article" date="2010" name="Stand. Genomic Sci.">
        <title>Complete genome sequence of Streptosporangium roseum type strain (NI 9100).</title>
        <authorList>
            <person name="Nolan M."/>
            <person name="Sikorski J."/>
            <person name="Jando M."/>
            <person name="Lucas S."/>
            <person name="Lapidus A."/>
            <person name="Glavina Del Rio T."/>
            <person name="Chen F."/>
            <person name="Tice H."/>
            <person name="Pitluck S."/>
            <person name="Cheng J.F."/>
            <person name="Chertkov O."/>
            <person name="Sims D."/>
            <person name="Meincke L."/>
            <person name="Brettin T."/>
            <person name="Han C."/>
            <person name="Detter J.C."/>
            <person name="Bruce D."/>
            <person name="Goodwin L."/>
            <person name="Land M."/>
            <person name="Hauser L."/>
            <person name="Chang Y.J."/>
            <person name="Jeffries C.D."/>
            <person name="Ivanova N."/>
            <person name="Mavromatis K."/>
            <person name="Mikhailova N."/>
            <person name="Chen A."/>
            <person name="Palaniappan K."/>
            <person name="Chain P."/>
            <person name="Rohde M."/>
            <person name="Goker M."/>
            <person name="Bristow J."/>
            <person name="Eisen J.A."/>
            <person name="Markowitz V."/>
            <person name="Hugenholtz P."/>
            <person name="Kyrpides N.C."/>
            <person name="Klenk H.P."/>
        </authorList>
    </citation>
    <scope>NUCLEOTIDE SEQUENCE [LARGE SCALE GENOMIC DNA]</scope>
    <source>
        <strain evidence="3">ATCC 12428 / DSM 43021 / JCM 3005 / NI 9100</strain>
    </source>
</reference>
<dbReference type="AlphaFoldDB" id="D2B496"/>
<protein>
    <recommendedName>
        <fullName evidence="4">ATPase</fullName>
    </recommendedName>
</protein>
<dbReference type="Gene3D" id="3.30.565.10">
    <property type="entry name" value="Histidine kinase-like ATPase, C-terminal domain"/>
    <property type="match status" value="1"/>
</dbReference>
<dbReference type="Proteomes" id="UP000002029">
    <property type="component" value="Chromosome"/>
</dbReference>
<gene>
    <name evidence="2" type="ordered locus">Sros_8689</name>
</gene>
<dbReference type="STRING" id="479432.Sros_8689"/>
<proteinExistence type="predicted"/>
<feature type="region of interest" description="Disordered" evidence="1">
    <location>
        <begin position="328"/>
        <end position="352"/>
    </location>
</feature>
<dbReference type="HOGENOM" id="CLU_031370_0_0_11"/>
<dbReference type="SUPFAM" id="SSF55874">
    <property type="entry name" value="ATPase domain of HSP90 chaperone/DNA topoisomerase II/histidine kinase"/>
    <property type="match status" value="1"/>
</dbReference>
<dbReference type="KEGG" id="sro:Sros_8689"/>
<accession>D2B496</accession>
<evidence type="ECO:0000313" key="2">
    <source>
        <dbReference type="EMBL" id="ACZ91330.1"/>
    </source>
</evidence>
<dbReference type="InterPro" id="IPR036890">
    <property type="entry name" value="HATPase_C_sf"/>
</dbReference>
<dbReference type="eggNOG" id="COG0323">
    <property type="taxonomic scope" value="Bacteria"/>
</dbReference>
<name>D2B496_STRRD</name>
<feature type="compositionally biased region" description="Polar residues" evidence="1">
    <location>
        <begin position="468"/>
        <end position="485"/>
    </location>
</feature>
<evidence type="ECO:0000256" key="1">
    <source>
        <dbReference type="SAM" id="MobiDB-lite"/>
    </source>
</evidence>